<keyword evidence="8" id="KW-1185">Reference proteome</keyword>
<dbReference type="PANTHER" id="PTHR46910">
    <property type="entry name" value="TRANSCRIPTION FACTOR PDR1"/>
    <property type="match status" value="1"/>
</dbReference>
<keyword evidence="4" id="KW-0804">Transcription</keyword>
<dbReference type="InterPro" id="IPR050987">
    <property type="entry name" value="AtrR-like"/>
</dbReference>
<reference evidence="7" key="2">
    <citation type="journal article" date="2023" name="IMA Fungus">
        <title>Comparative genomic study of the Penicillium genus elucidates a diverse pangenome and 15 lateral gene transfer events.</title>
        <authorList>
            <person name="Petersen C."/>
            <person name="Sorensen T."/>
            <person name="Nielsen M.R."/>
            <person name="Sondergaard T.E."/>
            <person name="Sorensen J.L."/>
            <person name="Fitzpatrick D.A."/>
            <person name="Frisvad J.C."/>
            <person name="Nielsen K.L."/>
        </authorList>
    </citation>
    <scope>NUCLEOTIDE SEQUENCE</scope>
    <source>
        <strain evidence="7">IBT 23319</strain>
    </source>
</reference>
<keyword evidence="5" id="KW-0539">Nucleus</keyword>
<keyword evidence="3" id="KW-0238">DNA-binding</keyword>
<sequence length="457" mass="51464">MNPESSCLQRPELPDRASVEKYIKVYNSSFPSRVFPVISQSMFGKTLDLAYNPLQVVGSASAKSCIYAFLSHISLFGFDNTTQGSSMDCQTYASMVHTFTTAVIKESTVDGLQSLIMLLHHQYFIGDLLSAAATLAIATRILYTLGAHTLYTDEPLNTSSSKYNKGNLRCHLRDLFWLCYSFDKDICLRTGQPPCIIDAHCDLTLPCDYVRLHYINLCDNESQVDDEILPLFPWDLRLSLLKSKIYERLYSAHSSRQSKPEFLSRIRSLDESLEQWRQSLPEELRPTLYFSQETPVAANLNTSAVMLRLAYYHCVAVIHQASSKFQDSTIGIPEPRIDNITSSTSLSTTASRSTLSFLHKVLYVVHPECVWVTLFYAITAVLTLFCNILSNPHDPDAINDIKLLEDVPVLIRRIPVRKLTLGDWLQLQYMDGLMTELAAICAQVISNSRKNSLGTGL</sequence>
<dbReference type="Pfam" id="PF04082">
    <property type="entry name" value="Fungal_trans"/>
    <property type="match status" value="1"/>
</dbReference>
<comment type="subcellular location">
    <subcellularLocation>
        <location evidence="1">Nucleus</location>
    </subcellularLocation>
</comment>
<comment type="caution">
    <text evidence="7">The sequence shown here is derived from an EMBL/GenBank/DDBJ whole genome shotgun (WGS) entry which is preliminary data.</text>
</comment>
<dbReference type="AlphaFoldDB" id="A0A9W9PE22"/>
<evidence type="ECO:0000256" key="4">
    <source>
        <dbReference type="ARBA" id="ARBA00023163"/>
    </source>
</evidence>
<dbReference type="OrthoDB" id="4116913at2759"/>
<dbReference type="GO" id="GO:0008270">
    <property type="term" value="F:zinc ion binding"/>
    <property type="evidence" value="ECO:0007669"/>
    <property type="project" value="InterPro"/>
</dbReference>
<dbReference type="GO" id="GO:0003700">
    <property type="term" value="F:DNA-binding transcription factor activity"/>
    <property type="evidence" value="ECO:0007669"/>
    <property type="project" value="InterPro"/>
</dbReference>
<reference evidence="7" key="1">
    <citation type="submission" date="2022-11" db="EMBL/GenBank/DDBJ databases">
        <authorList>
            <person name="Petersen C."/>
        </authorList>
    </citation>
    <scope>NUCLEOTIDE SEQUENCE</scope>
    <source>
        <strain evidence="7">IBT 23319</strain>
    </source>
</reference>
<organism evidence="7 8">
    <name type="scientific">Penicillium citrinum</name>
    <dbReference type="NCBI Taxonomy" id="5077"/>
    <lineage>
        <taxon>Eukaryota</taxon>
        <taxon>Fungi</taxon>
        <taxon>Dikarya</taxon>
        <taxon>Ascomycota</taxon>
        <taxon>Pezizomycotina</taxon>
        <taxon>Eurotiomycetes</taxon>
        <taxon>Eurotiomycetidae</taxon>
        <taxon>Eurotiales</taxon>
        <taxon>Aspergillaceae</taxon>
        <taxon>Penicillium</taxon>
    </lineage>
</organism>
<dbReference type="GO" id="GO:0003677">
    <property type="term" value="F:DNA binding"/>
    <property type="evidence" value="ECO:0007669"/>
    <property type="project" value="UniProtKB-KW"/>
</dbReference>
<dbReference type="EMBL" id="JAPQKT010000001">
    <property type="protein sequence ID" value="KAJ5242721.1"/>
    <property type="molecule type" value="Genomic_DNA"/>
</dbReference>
<dbReference type="GO" id="GO:0006351">
    <property type="term" value="P:DNA-templated transcription"/>
    <property type="evidence" value="ECO:0007669"/>
    <property type="project" value="InterPro"/>
</dbReference>
<accession>A0A9W9PE22</accession>
<dbReference type="InterPro" id="IPR007219">
    <property type="entry name" value="XnlR_reg_dom"/>
</dbReference>
<dbReference type="GO" id="GO:0005634">
    <property type="term" value="C:nucleus"/>
    <property type="evidence" value="ECO:0007669"/>
    <property type="project" value="UniProtKB-SubCell"/>
</dbReference>
<proteinExistence type="predicted"/>
<dbReference type="SMART" id="SM00906">
    <property type="entry name" value="Fungal_trans"/>
    <property type="match status" value="1"/>
</dbReference>
<gene>
    <name evidence="7" type="ORF">N7469_001048</name>
</gene>
<dbReference type="PANTHER" id="PTHR46910:SF37">
    <property type="entry name" value="ZN(II)2CYS6 TRANSCRIPTION FACTOR (EUROFUNG)"/>
    <property type="match status" value="1"/>
</dbReference>
<dbReference type="RefSeq" id="XP_056505725.1">
    <property type="nucleotide sequence ID" value="XM_056639968.1"/>
</dbReference>
<evidence type="ECO:0000256" key="3">
    <source>
        <dbReference type="ARBA" id="ARBA00023125"/>
    </source>
</evidence>
<dbReference type="Proteomes" id="UP001147733">
    <property type="component" value="Unassembled WGS sequence"/>
</dbReference>
<protein>
    <recommendedName>
        <fullName evidence="6">Xylanolytic transcriptional activator regulatory domain-containing protein</fullName>
    </recommendedName>
</protein>
<evidence type="ECO:0000256" key="2">
    <source>
        <dbReference type="ARBA" id="ARBA00023015"/>
    </source>
</evidence>
<dbReference type="GeneID" id="81379135"/>
<dbReference type="CDD" id="cd12148">
    <property type="entry name" value="fungal_TF_MHR"/>
    <property type="match status" value="1"/>
</dbReference>
<evidence type="ECO:0000256" key="1">
    <source>
        <dbReference type="ARBA" id="ARBA00004123"/>
    </source>
</evidence>
<feature type="domain" description="Xylanolytic transcriptional activator regulatory" evidence="6">
    <location>
        <begin position="131"/>
        <end position="212"/>
    </location>
</feature>
<name>A0A9W9PE22_PENCI</name>
<evidence type="ECO:0000313" key="7">
    <source>
        <dbReference type="EMBL" id="KAJ5242721.1"/>
    </source>
</evidence>
<keyword evidence="2" id="KW-0805">Transcription regulation</keyword>
<evidence type="ECO:0000313" key="8">
    <source>
        <dbReference type="Proteomes" id="UP001147733"/>
    </source>
</evidence>
<evidence type="ECO:0000256" key="5">
    <source>
        <dbReference type="ARBA" id="ARBA00023242"/>
    </source>
</evidence>
<evidence type="ECO:0000259" key="6">
    <source>
        <dbReference type="SMART" id="SM00906"/>
    </source>
</evidence>